<dbReference type="InterPro" id="IPR050330">
    <property type="entry name" value="Bact_OuterMem_StrucFunc"/>
</dbReference>
<dbReference type="PROSITE" id="PS51257">
    <property type="entry name" value="PROKAR_LIPOPROTEIN"/>
    <property type="match status" value="1"/>
</dbReference>
<dbReference type="KEGG" id="shal:SHALO_1241"/>
<gene>
    <name evidence="7" type="ORF">SHALO_1241</name>
</gene>
<evidence type="ECO:0000256" key="3">
    <source>
        <dbReference type="ARBA" id="ARBA00023237"/>
    </source>
</evidence>
<evidence type="ECO:0000256" key="4">
    <source>
        <dbReference type="PROSITE-ProRule" id="PRU00473"/>
    </source>
</evidence>
<evidence type="ECO:0000256" key="1">
    <source>
        <dbReference type="ARBA" id="ARBA00004442"/>
    </source>
</evidence>
<comment type="subcellular location">
    <subcellularLocation>
        <location evidence="1">Cell outer membrane</location>
    </subcellularLocation>
</comment>
<reference evidence="8" key="1">
    <citation type="submission" date="2016-08" db="EMBL/GenBank/DDBJ databases">
        <title>Complete genome sequence of the organohalide-respiring Epsilonproteobacterium Sulfurospirillum halorespirans.</title>
        <authorList>
            <person name="Goris T."/>
            <person name="Zimmermann J."/>
            <person name="Schenz B."/>
            <person name="Lemos M."/>
            <person name="Hackermueller J."/>
            <person name="Diekert G."/>
        </authorList>
    </citation>
    <scope>NUCLEOTIDE SEQUENCE [LARGE SCALE GENOMIC DNA]</scope>
    <source>
        <strain>DSM 13726</strain>
        <strain evidence="8">PCE-M2</strain>
    </source>
</reference>
<name>A0A1D7TJ24_9BACT</name>
<dbReference type="PATRIC" id="fig|1193502.14.peg.1259"/>
<keyword evidence="5" id="KW-0732">Signal</keyword>
<dbReference type="STRING" id="1193502.SHALO_1241"/>
<protein>
    <submittedName>
        <fullName evidence="7">OmpA domain-containing protein</fullName>
    </submittedName>
</protein>
<keyword evidence="8" id="KW-1185">Reference proteome</keyword>
<dbReference type="AlphaFoldDB" id="A0A1D7TJ24"/>
<keyword evidence="3" id="KW-0998">Cell outer membrane</keyword>
<dbReference type="SUPFAM" id="SSF103088">
    <property type="entry name" value="OmpA-like"/>
    <property type="match status" value="1"/>
</dbReference>
<feature type="signal peptide" evidence="5">
    <location>
        <begin position="1"/>
        <end position="22"/>
    </location>
</feature>
<dbReference type="Pfam" id="PF00691">
    <property type="entry name" value="OmpA"/>
    <property type="match status" value="1"/>
</dbReference>
<accession>A0A1D7TJ24</accession>
<feature type="chain" id="PRO_5009099422" evidence="5">
    <location>
        <begin position="23"/>
        <end position="199"/>
    </location>
</feature>
<dbReference type="PANTHER" id="PTHR30329:SF21">
    <property type="entry name" value="LIPOPROTEIN YIAD-RELATED"/>
    <property type="match status" value="1"/>
</dbReference>
<organism evidence="7 8">
    <name type="scientific">Sulfurospirillum halorespirans DSM 13726</name>
    <dbReference type="NCBI Taxonomy" id="1193502"/>
    <lineage>
        <taxon>Bacteria</taxon>
        <taxon>Pseudomonadati</taxon>
        <taxon>Campylobacterota</taxon>
        <taxon>Epsilonproteobacteria</taxon>
        <taxon>Campylobacterales</taxon>
        <taxon>Sulfurospirillaceae</taxon>
        <taxon>Sulfurospirillum</taxon>
    </lineage>
</organism>
<dbReference type="Gene3D" id="3.30.1330.60">
    <property type="entry name" value="OmpA-like domain"/>
    <property type="match status" value="1"/>
</dbReference>
<evidence type="ECO:0000259" key="6">
    <source>
        <dbReference type="PROSITE" id="PS51123"/>
    </source>
</evidence>
<proteinExistence type="predicted"/>
<evidence type="ECO:0000256" key="2">
    <source>
        <dbReference type="ARBA" id="ARBA00023136"/>
    </source>
</evidence>
<dbReference type="EMBL" id="CP017111">
    <property type="protein sequence ID" value="AOO65019.1"/>
    <property type="molecule type" value="Genomic_DNA"/>
</dbReference>
<dbReference type="InterPro" id="IPR006665">
    <property type="entry name" value="OmpA-like"/>
</dbReference>
<keyword evidence="2 4" id="KW-0472">Membrane</keyword>
<feature type="domain" description="OmpA-like" evidence="6">
    <location>
        <begin position="85"/>
        <end position="199"/>
    </location>
</feature>
<dbReference type="Proteomes" id="UP000094609">
    <property type="component" value="Chromosome"/>
</dbReference>
<sequence length="199" mass="22007">MRRLALLGLCLGAILFSGCASKDVQITLLPEEEGKVGVISVADRKGDTHTINKAYEALDVSQKGEITSKLETEESVKLKYAEVLGALPQKPQSFLFFFSFDSAVLETKQLEELKVVARLIRENSIVEIISIGHSDSAGDKEYNKTLSLQRAKNVADKLVVYGVPRSLLQLQYYGDANPLEPTTNTKPNAKNRRVEIILK</sequence>
<evidence type="ECO:0000313" key="8">
    <source>
        <dbReference type="Proteomes" id="UP000094609"/>
    </source>
</evidence>
<dbReference type="CDD" id="cd07185">
    <property type="entry name" value="OmpA_C-like"/>
    <property type="match status" value="1"/>
</dbReference>
<dbReference type="InterPro" id="IPR006664">
    <property type="entry name" value="OMP_bac"/>
</dbReference>
<evidence type="ECO:0000256" key="5">
    <source>
        <dbReference type="SAM" id="SignalP"/>
    </source>
</evidence>
<dbReference type="GO" id="GO:0009279">
    <property type="term" value="C:cell outer membrane"/>
    <property type="evidence" value="ECO:0007669"/>
    <property type="project" value="UniProtKB-SubCell"/>
</dbReference>
<evidence type="ECO:0000313" key="7">
    <source>
        <dbReference type="EMBL" id="AOO65019.1"/>
    </source>
</evidence>
<dbReference type="PANTHER" id="PTHR30329">
    <property type="entry name" value="STATOR ELEMENT OF FLAGELLAR MOTOR COMPLEX"/>
    <property type="match status" value="1"/>
</dbReference>
<dbReference type="PRINTS" id="PR01021">
    <property type="entry name" value="OMPADOMAIN"/>
</dbReference>
<dbReference type="InterPro" id="IPR036737">
    <property type="entry name" value="OmpA-like_sf"/>
</dbReference>
<dbReference type="RefSeq" id="WP_069477836.1">
    <property type="nucleotide sequence ID" value="NZ_CP017111.1"/>
</dbReference>
<dbReference type="PROSITE" id="PS51123">
    <property type="entry name" value="OMPA_2"/>
    <property type="match status" value="1"/>
</dbReference>